<organism evidence="1 2">
    <name type="scientific">Aminobacter carboxidus</name>
    <dbReference type="NCBI Taxonomy" id="376165"/>
    <lineage>
        <taxon>Bacteria</taxon>
        <taxon>Pseudomonadati</taxon>
        <taxon>Pseudomonadota</taxon>
        <taxon>Alphaproteobacteria</taxon>
        <taxon>Hyphomicrobiales</taxon>
        <taxon>Phyllobacteriaceae</taxon>
        <taxon>Aminobacter</taxon>
    </lineage>
</organism>
<evidence type="ECO:0000313" key="2">
    <source>
        <dbReference type="Proteomes" id="UP000532373"/>
    </source>
</evidence>
<evidence type="ECO:0008006" key="3">
    <source>
        <dbReference type="Google" id="ProtNLM"/>
    </source>
</evidence>
<dbReference type="InterPro" id="IPR009962">
    <property type="entry name" value="DUF1488"/>
</dbReference>
<comment type="caution">
    <text evidence="1">The sequence shown here is derived from an EMBL/GenBank/DDBJ whole genome shotgun (WGS) entry which is preliminary data.</text>
</comment>
<dbReference type="AlphaFoldDB" id="A0A8E1WJD2"/>
<reference evidence="1 2" key="1">
    <citation type="submission" date="2020-08" db="EMBL/GenBank/DDBJ databases">
        <title>Genomic Encyclopedia of Type Strains, Phase IV (KMG-IV): sequencing the most valuable type-strain genomes for metagenomic binning, comparative biology and taxonomic classification.</title>
        <authorList>
            <person name="Goeker M."/>
        </authorList>
    </citation>
    <scope>NUCLEOTIDE SEQUENCE [LARGE SCALE GENOMIC DNA]</scope>
    <source>
        <strain evidence="1 2">DSM 17454</strain>
    </source>
</reference>
<accession>A0A8E1WJD2</accession>
<proteinExistence type="predicted"/>
<dbReference type="SUPFAM" id="SSF160272">
    <property type="entry name" value="Shew3726-like"/>
    <property type="match status" value="1"/>
</dbReference>
<name>A0A8E1WJD2_9HYPH</name>
<dbReference type="InterPro" id="IPR036692">
    <property type="entry name" value="Shew3726-like_sf"/>
</dbReference>
<dbReference type="RefSeq" id="WP_184770551.1">
    <property type="nucleotide sequence ID" value="NZ_JACHGI010000008.1"/>
</dbReference>
<evidence type="ECO:0000313" key="1">
    <source>
        <dbReference type="EMBL" id="MBB6468207.1"/>
    </source>
</evidence>
<dbReference type="Pfam" id="PF07369">
    <property type="entry name" value="DUF1488"/>
    <property type="match status" value="1"/>
</dbReference>
<dbReference type="EMBL" id="JACHGI010000008">
    <property type="protein sequence ID" value="MBB6468207.1"/>
    <property type="molecule type" value="Genomic_DNA"/>
</dbReference>
<protein>
    <recommendedName>
        <fullName evidence="3">DUF1488 domain-containing protein</fullName>
    </recommendedName>
</protein>
<dbReference type="Proteomes" id="UP000532373">
    <property type="component" value="Unassembled WGS sequence"/>
</dbReference>
<gene>
    <name evidence="1" type="ORF">HNQ96_004091</name>
</gene>
<sequence length="87" mass="9923">MTLAFPNRSRSYDAARKAIRFLGYDGTFEVPFFVEVQALKTSQASVDNETRYLAAFDAARISIQDVAREVYSHGRKSLYVLTAYDFK</sequence>
<dbReference type="Gene3D" id="3.30.160.140">
    <property type="entry name" value="Shew3726-like"/>
    <property type="match status" value="1"/>
</dbReference>